<proteinExistence type="predicted"/>
<keyword evidence="1" id="KW-0238">DNA-binding</keyword>
<name>A0ABN2NN27_9MICO</name>
<dbReference type="InterPro" id="IPR030489">
    <property type="entry name" value="TR_Rrf2-type_CS"/>
</dbReference>
<comment type="caution">
    <text evidence="2">The sequence shown here is derived from an EMBL/GenBank/DDBJ whole genome shotgun (WGS) entry which is preliminary data.</text>
</comment>
<dbReference type="Proteomes" id="UP001501094">
    <property type="component" value="Unassembled WGS sequence"/>
</dbReference>
<keyword evidence="3" id="KW-1185">Reference proteome</keyword>
<dbReference type="PANTHER" id="PTHR33221">
    <property type="entry name" value="WINGED HELIX-TURN-HELIX TRANSCRIPTIONAL REGULATOR, RRF2 FAMILY"/>
    <property type="match status" value="1"/>
</dbReference>
<dbReference type="InterPro" id="IPR000944">
    <property type="entry name" value="Tscrpt_reg_Rrf2"/>
</dbReference>
<dbReference type="EMBL" id="BAAANL010000013">
    <property type="protein sequence ID" value="GAA1876541.1"/>
    <property type="molecule type" value="Genomic_DNA"/>
</dbReference>
<accession>A0ABN2NN27</accession>
<sequence>MRNPQIPMDNAVMRISARADYAVRAAAELAASDQDGPVRAEALATAQSIPYRFLEGILSDLRRDGIVVSQRGAGGGYRLARPATQVTIADVIRAVDGPLVFVRGTRPSDLEYQGAAAPLLRVWVALRANVRMVLEEVTLADLVTDGLPEQVRLLVQSEEAWENA</sequence>
<protein>
    <submittedName>
        <fullName evidence="2">Rrf2 family transcriptional regulator</fullName>
    </submittedName>
</protein>
<dbReference type="PROSITE" id="PS01332">
    <property type="entry name" value="HTH_RRF2_1"/>
    <property type="match status" value="1"/>
</dbReference>
<dbReference type="Gene3D" id="1.10.10.10">
    <property type="entry name" value="Winged helix-like DNA-binding domain superfamily/Winged helix DNA-binding domain"/>
    <property type="match status" value="1"/>
</dbReference>
<reference evidence="2 3" key="1">
    <citation type="journal article" date="2019" name="Int. J. Syst. Evol. Microbiol.">
        <title>The Global Catalogue of Microorganisms (GCM) 10K type strain sequencing project: providing services to taxonomists for standard genome sequencing and annotation.</title>
        <authorList>
            <consortium name="The Broad Institute Genomics Platform"/>
            <consortium name="The Broad Institute Genome Sequencing Center for Infectious Disease"/>
            <person name="Wu L."/>
            <person name="Ma J."/>
        </authorList>
    </citation>
    <scope>NUCLEOTIDE SEQUENCE [LARGE SCALE GENOMIC DNA]</scope>
    <source>
        <strain evidence="2 3">JCM 14326</strain>
    </source>
</reference>
<organism evidence="2 3">
    <name type="scientific">Myceligenerans crystallogenes</name>
    <dbReference type="NCBI Taxonomy" id="316335"/>
    <lineage>
        <taxon>Bacteria</taxon>
        <taxon>Bacillati</taxon>
        <taxon>Actinomycetota</taxon>
        <taxon>Actinomycetes</taxon>
        <taxon>Micrococcales</taxon>
        <taxon>Promicromonosporaceae</taxon>
        <taxon>Myceligenerans</taxon>
    </lineage>
</organism>
<dbReference type="PANTHER" id="PTHR33221:SF5">
    <property type="entry name" value="HTH-TYPE TRANSCRIPTIONAL REGULATOR ISCR"/>
    <property type="match status" value="1"/>
</dbReference>
<dbReference type="Pfam" id="PF02082">
    <property type="entry name" value="Rrf2"/>
    <property type="match status" value="1"/>
</dbReference>
<evidence type="ECO:0000256" key="1">
    <source>
        <dbReference type="ARBA" id="ARBA00023125"/>
    </source>
</evidence>
<dbReference type="InterPro" id="IPR036388">
    <property type="entry name" value="WH-like_DNA-bd_sf"/>
</dbReference>
<evidence type="ECO:0000313" key="3">
    <source>
        <dbReference type="Proteomes" id="UP001501094"/>
    </source>
</evidence>
<gene>
    <name evidence="2" type="ORF">GCM10009751_40470</name>
</gene>
<dbReference type="InterPro" id="IPR036390">
    <property type="entry name" value="WH_DNA-bd_sf"/>
</dbReference>
<dbReference type="SUPFAM" id="SSF46785">
    <property type="entry name" value="Winged helix' DNA-binding domain"/>
    <property type="match status" value="1"/>
</dbReference>
<dbReference type="NCBIfam" id="TIGR00738">
    <property type="entry name" value="rrf2_super"/>
    <property type="match status" value="1"/>
</dbReference>
<evidence type="ECO:0000313" key="2">
    <source>
        <dbReference type="EMBL" id="GAA1876541.1"/>
    </source>
</evidence>
<dbReference type="PROSITE" id="PS51197">
    <property type="entry name" value="HTH_RRF2_2"/>
    <property type="match status" value="1"/>
</dbReference>